<dbReference type="InterPro" id="IPR002528">
    <property type="entry name" value="MATE_fam"/>
</dbReference>
<dbReference type="Proteomes" id="UP001055439">
    <property type="component" value="Chromosome 7"/>
</dbReference>
<dbReference type="EMBL" id="CP097509">
    <property type="protein sequence ID" value="URE17088.1"/>
    <property type="molecule type" value="Genomic_DNA"/>
</dbReference>
<keyword evidence="3 6" id="KW-0812">Transmembrane</keyword>
<evidence type="ECO:0000256" key="4">
    <source>
        <dbReference type="ARBA" id="ARBA00022989"/>
    </source>
</evidence>
<organism evidence="7 8">
    <name type="scientific">Musa troglodytarum</name>
    <name type="common">fe'i banana</name>
    <dbReference type="NCBI Taxonomy" id="320322"/>
    <lineage>
        <taxon>Eukaryota</taxon>
        <taxon>Viridiplantae</taxon>
        <taxon>Streptophyta</taxon>
        <taxon>Embryophyta</taxon>
        <taxon>Tracheophyta</taxon>
        <taxon>Spermatophyta</taxon>
        <taxon>Magnoliopsida</taxon>
        <taxon>Liliopsida</taxon>
        <taxon>Zingiberales</taxon>
        <taxon>Musaceae</taxon>
        <taxon>Musa</taxon>
    </lineage>
</organism>
<evidence type="ECO:0000256" key="1">
    <source>
        <dbReference type="ARBA" id="ARBA00004141"/>
    </source>
</evidence>
<evidence type="ECO:0000256" key="6">
    <source>
        <dbReference type="SAM" id="Phobius"/>
    </source>
</evidence>
<sequence>MIGRLALYGMCVITQAYAGHVGDLELASFSIATTVVASFVFGFMLGMASALETLCGQAFGAKQYHMLGVYMQRSWVVLFVCAILLLPLYLYATPLLELVGQSREIAERAGYLSLWLLPMHFSFVFLFPLQRFLQCQLKNSVNAAFTVLALLVHVLVSWLLLEKLKLGLTVATLTLDFSWWVAVVGQFGYVVCGGCPRTWKGFSFEAFTELWGFLKLSASSGVMLCLENWYYRILVLLTGNLKNAEIAVDALSVCMNINSWEMMIPLAFFAGTGVRVANELGAGNGKGARFATIVSVATSTAVGLVFWSLIIGFHDKIALIFSTSQVIQEAVNRLCILLSFSILLNSVQPVLSGWQALVAYVNIGTYYIIGIPCGLILGWIFEFGVQGIWAGMIGGTGIQTLILAYLTIRCDWDKEAMIARDRVKKWSVAADNRRTNS</sequence>
<evidence type="ECO:0000313" key="7">
    <source>
        <dbReference type="EMBL" id="URE17088.1"/>
    </source>
</evidence>
<keyword evidence="8" id="KW-1185">Reference proteome</keyword>
<evidence type="ECO:0000256" key="3">
    <source>
        <dbReference type="ARBA" id="ARBA00022692"/>
    </source>
</evidence>
<comment type="similarity">
    <text evidence="2">Belongs to the multi antimicrobial extrusion (MATE) (TC 2.A.66.1) family.</text>
</comment>
<protein>
    <submittedName>
        <fullName evidence="7">Protein TRANSPARENT TESTA</fullName>
    </submittedName>
</protein>
<proteinExistence type="inferred from homology"/>
<feature type="transmembrane region" description="Helical" evidence="6">
    <location>
        <begin position="359"/>
        <end position="381"/>
    </location>
</feature>
<dbReference type="PANTHER" id="PTHR11206">
    <property type="entry name" value="MULTIDRUG RESISTANCE PROTEIN"/>
    <property type="match status" value="1"/>
</dbReference>
<feature type="transmembrane region" description="Helical" evidence="6">
    <location>
        <begin position="387"/>
        <end position="408"/>
    </location>
</feature>
<dbReference type="GO" id="GO:0042910">
    <property type="term" value="F:xenobiotic transmembrane transporter activity"/>
    <property type="evidence" value="ECO:0007669"/>
    <property type="project" value="InterPro"/>
</dbReference>
<keyword evidence="4 6" id="KW-1133">Transmembrane helix</keyword>
<evidence type="ECO:0000313" key="8">
    <source>
        <dbReference type="Proteomes" id="UP001055439"/>
    </source>
</evidence>
<feature type="transmembrane region" description="Helical" evidence="6">
    <location>
        <begin position="112"/>
        <end position="129"/>
    </location>
</feature>
<dbReference type="GO" id="GO:0016020">
    <property type="term" value="C:membrane"/>
    <property type="evidence" value="ECO:0007669"/>
    <property type="project" value="UniProtKB-SubCell"/>
</dbReference>
<feature type="transmembrane region" description="Helical" evidence="6">
    <location>
        <begin position="75"/>
        <end position="92"/>
    </location>
</feature>
<dbReference type="NCBIfam" id="TIGR00797">
    <property type="entry name" value="matE"/>
    <property type="match status" value="1"/>
</dbReference>
<feature type="transmembrane region" description="Helical" evidence="6">
    <location>
        <begin position="177"/>
        <end position="199"/>
    </location>
</feature>
<dbReference type="AlphaFoldDB" id="A0A9E7GTL9"/>
<dbReference type="GO" id="GO:0015297">
    <property type="term" value="F:antiporter activity"/>
    <property type="evidence" value="ECO:0007669"/>
    <property type="project" value="InterPro"/>
</dbReference>
<comment type="subcellular location">
    <subcellularLocation>
        <location evidence="1">Membrane</location>
        <topology evidence="1">Multi-pass membrane protein</topology>
    </subcellularLocation>
</comment>
<dbReference type="Pfam" id="PF01554">
    <property type="entry name" value="MatE"/>
    <property type="match status" value="2"/>
</dbReference>
<feature type="transmembrane region" description="Helical" evidence="6">
    <location>
        <begin position="141"/>
        <end position="161"/>
    </location>
</feature>
<evidence type="ECO:0000256" key="2">
    <source>
        <dbReference type="ARBA" id="ARBA00010199"/>
    </source>
</evidence>
<gene>
    <name evidence="7" type="ORF">MUK42_11570</name>
</gene>
<keyword evidence="5 6" id="KW-0472">Membrane</keyword>
<dbReference type="GO" id="GO:1990961">
    <property type="term" value="P:xenobiotic detoxification by transmembrane export across the plasma membrane"/>
    <property type="evidence" value="ECO:0007669"/>
    <property type="project" value="InterPro"/>
</dbReference>
<dbReference type="OrthoDB" id="2126698at2759"/>
<dbReference type="CDD" id="cd13132">
    <property type="entry name" value="MATE_eukaryotic"/>
    <property type="match status" value="1"/>
</dbReference>
<evidence type="ECO:0000256" key="5">
    <source>
        <dbReference type="ARBA" id="ARBA00023136"/>
    </source>
</evidence>
<feature type="transmembrane region" description="Helical" evidence="6">
    <location>
        <begin position="290"/>
        <end position="310"/>
    </location>
</feature>
<reference evidence="7" key="1">
    <citation type="submission" date="2022-05" db="EMBL/GenBank/DDBJ databases">
        <title>The Musa troglodytarum L. genome provides insights into the mechanism of non-climacteric behaviour and enrichment of carotenoids.</title>
        <authorList>
            <person name="Wang J."/>
        </authorList>
    </citation>
    <scope>NUCLEOTIDE SEQUENCE</scope>
    <source>
        <tissue evidence="7">Leaf</tissue>
    </source>
</reference>
<accession>A0A9E7GTL9</accession>
<dbReference type="InterPro" id="IPR045069">
    <property type="entry name" value="MATE_euk"/>
</dbReference>
<feature type="transmembrane region" description="Helical" evidence="6">
    <location>
        <begin position="28"/>
        <end position="54"/>
    </location>
</feature>
<feature type="transmembrane region" description="Helical" evidence="6">
    <location>
        <begin position="330"/>
        <end position="347"/>
    </location>
</feature>
<name>A0A9E7GTL9_9LILI</name>